<dbReference type="OrthoDB" id="9801383at2"/>
<dbReference type="EMBL" id="QYTW02000005">
    <property type="protein sequence ID" value="RST60294.1"/>
    <property type="molecule type" value="Genomic_DNA"/>
</dbReference>
<sequence length="79" mass="8644">MDAPDTSKKRSAMYSDASVVVTLKDGSQKTVPMEYKSLARPGEVINGKTVGAAYDVNGHVIKDKNGNRLYPQRQTPTPY</sequence>
<organism evidence="1 2">
    <name type="scientific">Siminovitchia terrae</name>
    <name type="common">Bacillus terrae</name>
    <dbReference type="NCBI Taxonomy" id="1914933"/>
    <lineage>
        <taxon>Bacteria</taxon>
        <taxon>Bacillati</taxon>
        <taxon>Bacillota</taxon>
        <taxon>Bacilli</taxon>
        <taxon>Bacillales</taxon>
        <taxon>Bacillaceae</taxon>
        <taxon>Siminovitchia</taxon>
    </lineage>
</organism>
<dbReference type="AlphaFoldDB" id="A0A429XA43"/>
<evidence type="ECO:0000313" key="2">
    <source>
        <dbReference type="Proteomes" id="UP000287296"/>
    </source>
</evidence>
<dbReference type="Proteomes" id="UP000287296">
    <property type="component" value="Unassembled WGS sequence"/>
</dbReference>
<name>A0A429XA43_SIMTE</name>
<accession>A0A429XA43</accession>
<gene>
    <name evidence="1" type="ORF">D5F11_007555</name>
</gene>
<proteinExistence type="predicted"/>
<evidence type="ECO:0000313" key="1">
    <source>
        <dbReference type="EMBL" id="RST60294.1"/>
    </source>
</evidence>
<dbReference type="RefSeq" id="WP_120117613.1">
    <property type="nucleotide sequence ID" value="NZ_QYTW02000005.1"/>
</dbReference>
<reference evidence="1 2" key="1">
    <citation type="submission" date="2018-12" db="EMBL/GenBank/DDBJ databases">
        <authorList>
            <person name="Sun L."/>
            <person name="Chen Z."/>
        </authorList>
    </citation>
    <scope>NUCLEOTIDE SEQUENCE [LARGE SCALE GENOMIC DNA]</scope>
    <source>
        <strain evidence="1 2">LMG 29736</strain>
    </source>
</reference>
<protein>
    <submittedName>
        <fullName evidence="1">Uncharacterized protein</fullName>
    </submittedName>
</protein>
<comment type="caution">
    <text evidence="1">The sequence shown here is derived from an EMBL/GenBank/DDBJ whole genome shotgun (WGS) entry which is preliminary data.</text>
</comment>